<protein>
    <submittedName>
        <fullName evidence="5">Glutamate synthase domain 2</fullName>
    </submittedName>
    <submittedName>
        <fullName evidence="6">Glutamate synthase domain-containing protein 2</fullName>
    </submittedName>
</protein>
<comment type="caution">
    <text evidence="5">The sequence shown here is derived from an EMBL/GenBank/DDBJ whole genome shotgun (WGS) entry which is preliminary data.</text>
</comment>
<dbReference type="PANTHER" id="PTHR43819">
    <property type="entry name" value="ARCHAEAL-TYPE GLUTAMATE SYNTHASE [NADPH]"/>
    <property type="match status" value="1"/>
</dbReference>
<evidence type="ECO:0000313" key="6">
    <source>
        <dbReference type="EMBL" id="KRT60198.1"/>
    </source>
</evidence>
<dbReference type="CDD" id="cd02808">
    <property type="entry name" value="GltS_FMN"/>
    <property type="match status" value="1"/>
</dbReference>
<dbReference type="Proteomes" id="UP000051276">
    <property type="component" value="Unassembled WGS sequence"/>
</dbReference>
<dbReference type="Proteomes" id="UP000051634">
    <property type="component" value="Unassembled WGS sequence"/>
</dbReference>
<dbReference type="STRING" id="54398.Ga0074115_11413"/>
<dbReference type="Pfam" id="PF01645">
    <property type="entry name" value="Glu_synthase"/>
    <property type="match status" value="1"/>
</dbReference>
<dbReference type="InterPro" id="IPR024188">
    <property type="entry name" value="GltB"/>
</dbReference>
<sequence length="502" mass="54443">MTADFVYWLFTGMGWLAGLVFLLLGMMFVRDLTQTHSSVRRNFPLVGRMRYFLEGQGEFFRQYFFAHDRQELPFNRATRSWVYRKAKGLPGTIGFGSTNDLREPGSIIFVNSPYAILESDLHCAPALVIGPQCRHPFVVQHIVNISGMGFGALSSRAVEALSIGAAEAGVWLNTGEGGLSPYHLKGGCDLIFQIGTAKFGVRDAQGQLDEARLQELAELPQVRAFELKLSQGAKPGKGGILPGSKVTAEIAAIRGIPEGEDAISPNRHQEISNPDELLDVIERVRRITGKPVGMKTVIGSEIYPQQLVAAILRRGAVSAPDFITLDGGEGGSGAAPQALADHVGLSLSESLPLLVDVLYQAGLQARIRVIASGKLVTSDRAAWALCAGANFVVSARGFLFSLGCIQSLQCHQNSCPTGITTQNPRLQKGLVVAEKAKRVASYATQINQELDMLAHSCGLSCAHEFQRNHVRIVQTAGHSIPLDQLYPYPQPDPERFIELASK</sequence>
<proteinExistence type="inferred from homology"/>
<evidence type="ECO:0000259" key="4">
    <source>
        <dbReference type="Pfam" id="PF01645"/>
    </source>
</evidence>
<dbReference type="PANTHER" id="PTHR43819:SF1">
    <property type="entry name" value="ARCHAEAL-TYPE GLUTAMATE SYNTHASE [NADPH]"/>
    <property type="match status" value="1"/>
</dbReference>
<feature type="transmembrane region" description="Helical" evidence="3">
    <location>
        <begin position="6"/>
        <end position="29"/>
    </location>
</feature>
<comment type="similarity">
    <text evidence="1 2">Belongs to the glutamate synthase family.</text>
</comment>
<evidence type="ECO:0000256" key="2">
    <source>
        <dbReference type="PIRNR" id="PIRNR006429"/>
    </source>
</evidence>
<gene>
    <name evidence="5" type="ORF">Ga0074115_11413</name>
    <name evidence="6" type="ORF">Ga0076813_16864</name>
</gene>
<dbReference type="EMBL" id="LMXI01000008">
    <property type="protein sequence ID" value="KRT60198.1"/>
    <property type="molecule type" value="Genomic_DNA"/>
</dbReference>
<dbReference type="PATRIC" id="fig|54398.3.peg.1874"/>
<dbReference type="PIRSF" id="PIRSF006429">
    <property type="entry name" value="GOGAT_lg_2"/>
    <property type="match status" value="1"/>
</dbReference>
<feature type="domain" description="Glutamate synthase" evidence="4">
    <location>
        <begin position="124"/>
        <end position="458"/>
    </location>
</feature>
<dbReference type="InterPro" id="IPR013785">
    <property type="entry name" value="Aldolase_TIM"/>
</dbReference>
<accession>A0A0T5YY26</accession>
<dbReference type="AlphaFoldDB" id="A0A0T5YY26"/>
<organism evidence="5 8">
    <name type="scientific">endosymbiont of Ridgeia piscesae</name>
    <dbReference type="NCBI Taxonomy" id="54398"/>
    <lineage>
        <taxon>Bacteria</taxon>
        <taxon>Pseudomonadati</taxon>
        <taxon>Pseudomonadota</taxon>
        <taxon>Gammaproteobacteria</taxon>
        <taxon>sulfur-oxidizing symbionts</taxon>
    </lineage>
</organism>
<dbReference type="GO" id="GO:0006537">
    <property type="term" value="P:glutamate biosynthetic process"/>
    <property type="evidence" value="ECO:0007669"/>
    <property type="project" value="InterPro"/>
</dbReference>
<reference evidence="7 8" key="1">
    <citation type="submission" date="2015-11" db="EMBL/GenBank/DDBJ databases">
        <title>The genome of Candidatus Endoriftia persephone in Ridgeia piscesae and population structure of the North Eastern Pacific vestimentiferan symbionts.</title>
        <authorList>
            <person name="Perez M."/>
            <person name="Juniper K.S."/>
        </authorList>
    </citation>
    <scope>NUCLEOTIDE SEQUENCE [LARGE SCALE GENOMIC DNA]</scope>
    <source>
        <strain evidence="6">Ind10</strain>
        <strain evidence="5">Ind11</strain>
    </source>
</reference>
<evidence type="ECO:0000256" key="3">
    <source>
        <dbReference type="SAM" id="Phobius"/>
    </source>
</evidence>
<evidence type="ECO:0000313" key="7">
    <source>
        <dbReference type="Proteomes" id="UP000051276"/>
    </source>
</evidence>
<evidence type="ECO:0000256" key="1">
    <source>
        <dbReference type="ARBA" id="ARBA00009716"/>
    </source>
</evidence>
<evidence type="ECO:0000313" key="5">
    <source>
        <dbReference type="EMBL" id="KRT55118.1"/>
    </source>
</evidence>
<evidence type="ECO:0000313" key="8">
    <source>
        <dbReference type="Proteomes" id="UP000051634"/>
    </source>
</evidence>
<keyword evidence="8" id="KW-1185">Reference proteome</keyword>
<dbReference type="OrthoDB" id="9758182at2"/>
<dbReference type="SUPFAM" id="SSF51395">
    <property type="entry name" value="FMN-linked oxidoreductases"/>
    <property type="match status" value="1"/>
</dbReference>
<dbReference type="Gene3D" id="3.20.20.70">
    <property type="entry name" value="Aldolase class I"/>
    <property type="match status" value="1"/>
</dbReference>
<dbReference type="RefSeq" id="WP_057956855.1">
    <property type="nucleotide sequence ID" value="NZ_KQ556964.1"/>
</dbReference>
<dbReference type="GO" id="GO:0015930">
    <property type="term" value="F:glutamate synthase activity"/>
    <property type="evidence" value="ECO:0007669"/>
    <property type="project" value="InterPro"/>
</dbReference>
<keyword evidence="3" id="KW-1133">Transmembrane helix</keyword>
<keyword evidence="3" id="KW-0812">Transmembrane</keyword>
<dbReference type="EMBL" id="LDXT01000083">
    <property type="protein sequence ID" value="KRT55118.1"/>
    <property type="molecule type" value="Genomic_DNA"/>
</dbReference>
<keyword evidence="3" id="KW-0472">Membrane</keyword>
<name>A0A0T5YY26_9GAMM</name>
<dbReference type="InterPro" id="IPR002932">
    <property type="entry name" value="Glu_synthdom"/>
</dbReference>